<feature type="compositionally biased region" description="Low complexity" evidence="1">
    <location>
        <begin position="1172"/>
        <end position="1181"/>
    </location>
</feature>
<reference evidence="3 4" key="2">
    <citation type="submission" date="2015-05" db="EMBL/GenBank/DDBJ databases">
        <authorList>
            <person name="Morales-Cruz A."/>
            <person name="Amrine K.C."/>
            <person name="Cantu D."/>
        </authorList>
    </citation>
    <scope>NUCLEOTIDE SEQUENCE [LARGE SCALE GENOMIC DNA]</scope>
    <source>
        <strain evidence="3">UCRPC4</strain>
    </source>
</reference>
<dbReference type="AlphaFoldDB" id="A0A0G2ENG6"/>
<keyword evidence="3" id="KW-0418">Kinase</keyword>
<dbReference type="InterPro" id="IPR038305">
    <property type="entry name" value="HeLo_sf"/>
</dbReference>
<dbReference type="Pfam" id="PF24476">
    <property type="entry name" value="DUF7580"/>
    <property type="match status" value="1"/>
</dbReference>
<dbReference type="EMBL" id="LCWF01000064">
    <property type="protein sequence ID" value="KKY23834.1"/>
    <property type="molecule type" value="Genomic_DNA"/>
</dbReference>
<dbReference type="GO" id="GO:0016301">
    <property type="term" value="F:kinase activity"/>
    <property type="evidence" value="ECO:0007669"/>
    <property type="project" value="UniProtKB-KW"/>
</dbReference>
<keyword evidence="4" id="KW-1185">Reference proteome</keyword>
<feature type="region of interest" description="Disordered" evidence="1">
    <location>
        <begin position="1161"/>
        <end position="1240"/>
    </location>
</feature>
<proteinExistence type="predicted"/>
<dbReference type="Gene3D" id="1.10.510.10">
    <property type="entry name" value="Transferase(Phosphotransferase) domain 1"/>
    <property type="match status" value="1"/>
</dbReference>
<gene>
    <name evidence="3" type="ORF">UCRPC4_g02647</name>
</gene>
<organism evidence="3 4">
    <name type="scientific">Phaeomoniella chlamydospora</name>
    <name type="common">Phaeoacremonium chlamydosporum</name>
    <dbReference type="NCBI Taxonomy" id="158046"/>
    <lineage>
        <taxon>Eukaryota</taxon>
        <taxon>Fungi</taxon>
        <taxon>Dikarya</taxon>
        <taxon>Ascomycota</taxon>
        <taxon>Pezizomycotina</taxon>
        <taxon>Eurotiomycetes</taxon>
        <taxon>Chaetothyriomycetidae</taxon>
        <taxon>Phaeomoniellales</taxon>
        <taxon>Phaeomoniellaceae</taxon>
        <taxon>Phaeomoniella</taxon>
    </lineage>
</organism>
<evidence type="ECO:0000313" key="4">
    <source>
        <dbReference type="Proteomes" id="UP000053317"/>
    </source>
</evidence>
<accession>A0A0G2ENG6</accession>
<dbReference type="Proteomes" id="UP000053317">
    <property type="component" value="Unassembled WGS sequence"/>
</dbReference>
<dbReference type="InterPro" id="IPR011009">
    <property type="entry name" value="Kinase-like_dom_sf"/>
</dbReference>
<reference evidence="3 4" key="1">
    <citation type="submission" date="2015-05" db="EMBL/GenBank/DDBJ databases">
        <title>Distinctive expansion of gene families associated with plant cell wall degradation and secondary metabolism in the genomes of grapevine trunk pathogens.</title>
        <authorList>
            <person name="Lawrence D.P."/>
            <person name="Travadon R."/>
            <person name="Rolshausen P.E."/>
            <person name="Baumgartner K."/>
        </authorList>
    </citation>
    <scope>NUCLEOTIDE SEQUENCE [LARGE SCALE GENOMIC DNA]</scope>
    <source>
        <strain evidence="3">UCRPC4</strain>
    </source>
</reference>
<feature type="region of interest" description="Disordered" evidence="1">
    <location>
        <begin position="213"/>
        <end position="251"/>
    </location>
</feature>
<keyword evidence="3" id="KW-0808">Transferase</keyword>
<feature type="region of interest" description="Disordered" evidence="1">
    <location>
        <begin position="109"/>
        <end position="142"/>
    </location>
</feature>
<name>A0A0G2ENG6_PHACM</name>
<evidence type="ECO:0000256" key="1">
    <source>
        <dbReference type="SAM" id="MobiDB-lite"/>
    </source>
</evidence>
<dbReference type="PANTHER" id="PTHR37542:SF2">
    <property type="entry name" value="PROTEIN KINASE DOMAIN-CONTAINING PROTEIN"/>
    <property type="match status" value="1"/>
</dbReference>
<feature type="domain" description="DUF7580" evidence="2">
    <location>
        <begin position="404"/>
        <end position="575"/>
    </location>
</feature>
<protein>
    <submittedName>
        <fullName evidence="3">Putative serine threonine protein kinase</fullName>
    </submittedName>
</protein>
<dbReference type="OrthoDB" id="5418235at2759"/>
<feature type="compositionally biased region" description="Polar residues" evidence="1">
    <location>
        <begin position="1188"/>
        <end position="1219"/>
    </location>
</feature>
<feature type="compositionally biased region" description="Basic and acidic residues" evidence="1">
    <location>
        <begin position="112"/>
        <end position="121"/>
    </location>
</feature>
<sequence length="1240" mass="136613">MSVLQRAGSFFPRRLSKLYSQTKKTYETATVTLQTEHNPDVASLQREYRIQKDRLLAWGLDWSDSDTAQFPDVQIDDSVDQAGCSDVVAYIMSTIQDLLVESEKLQTSLRSPDVESTDHELPGSFSLKDAQENAPSTSTWSNEQLQKSRALLEELTACIDYLFKLSETRRAQRKGSREMSVSKESFINDLEQLRKRPSFQSEYSERTLVNDGLLVDNTSPSPARHIRTPIPSVLDSSPLQSSPSPGEDSSAVKAQACATILKVNSDAIQIQSGPIADGTKPPTYDAAVGTGVARSLAVVDGEQLSADEKTKLGVPESNKLQIIIETTPITEWSKTVPSEEQISKYRRLSDVKDGMDGIQSNAPRMLGYTMCPSIGQHVTIYQLPSIFQHEGTQTPGRSSGVEALNTLFSTGADSTDVHMPSLEDRFRLAFGLVTAVLHFQQAKVRHGNINSSNIALLSVKHPHYCKYRSPLLLSQLDLRLHSEDSMDKEPFPTKIYRHPQEQIIDDETSSWACDTYSLGLVLLEIGLWTPLRRLWKQKYDSETFKSRIRNVYAPKLASRCGSAYMKAVQACLDAVDVQRTDNEPVAPLAYMVTILNIMGRCCAIDLEGPPTAPVMAYFQKLALEERPSAVQTDDLNRSEVIRNLPLHSAEIGVEEATRTEQSSLASPTADSHGAVPKTYLKKWDTIDIPQNDLDLWNNVLMPRLSKLLQNILGNSVESCSASLMMVGLTPDTAKTTICIQCTSVELVRKMLKKHFKCKSGWGLVVLRGDVQRCGRHRKEPRKAKAQAASTDKPKEIVQIDSYYQQKPCGGASIGAYRDYEHLPPVSFGGALMVGGELYGMTVHHMLDKPEEEESAHQAVQRSAAAPHFAMEDFSYIGSGSDVADDLSTLHITEDEALDLMYENDEEKDFWFSDMAELTEDDGESDDVDFDDASSVGDVSGIDPADGDNEDLIVTQPAIDDVEDDFFPSLEDRDDDHLSSHTLGYVHASSGIRRITRKGLKHEVDWALIKINTDRVPENNTFAHPSTTAESNAIKTTVLKIAPESSLPKKSVLCQGRTSGLQSGRISPALSLLKFHGRTSFSSSWCVDGGFGVPGDSGAWVVDPVERSLCGHVLAWGNRSKIAFIASMEVLMEDMERVLGQSVGLPDAVGFDAVEEDVASKRRTDEGFIQAGTSSSSSTTTTEHVPRHPSSTVLASTSSQNQTTEPLAHQQPSPNSTQVLVSRGRRLPKLESPRGLPLMMH</sequence>
<dbReference type="PANTHER" id="PTHR37542">
    <property type="entry name" value="HELO DOMAIN-CONTAINING PROTEIN-RELATED"/>
    <property type="match status" value="1"/>
</dbReference>
<dbReference type="SUPFAM" id="SSF56112">
    <property type="entry name" value="Protein kinase-like (PK-like)"/>
    <property type="match status" value="1"/>
</dbReference>
<evidence type="ECO:0000313" key="3">
    <source>
        <dbReference type="EMBL" id="KKY23834.1"/>
    </source>
</evidence>
<comment type="caution">
    <text evidence="3">The sequence shown here is derived from an EMBL/GenBank/DDBJ whole genome shotgun (WGS) entry which is preliminary data.</text>
</comment>
<dbReference type="InterPro" id="IPR056002">
    <property type="entry name" value="DUF7580"/>
</dbReference>
<evidence type="ECO:0000259" key="2">
    <source>
        <dbReference type="Pfam" id="PF24476"/>
    </source>
</evidence>
<dbReference type="Gene3D" id="1.20.120.1020">
    <property type="entry name" value="Prion-inhibition and propagation, HeLo domain"/>
    <property type="match status" value="1"/>
</dbReference>
<feature type="compositionally biased region" description="Low complexity" evidence="1">
    <location>
        <begin position="231"/>
        <end position="245"/>
    </location>
</feature>
<feature type="compositionally biased region" description="Polar residues" evidence="1">
    <location>
        <begin position="133"/>
        <end position="142"/>
    </location>
</feature>